<keyword evidence="2" id="KW-1185">Reference proteome</keyword>
<protein>
    <submittedName>
        <fullName evidence="1">Uncharacterized protein</fullName>
    </submittedName>
</protein>
<organism evidence="1 2">
    <name type="scientific">Pieris brassicae</name>
    <name type="common">White butterfly</name>
    <name type="synonym">Large white butterfly</name>
    <dbReference type="NCBI Taxonomy" id="7116"/>
    <lineage>
        <taxon>Eukaryota</taxon>
        <taxon>Metazoa</taxon>
        <taxon>Ecdysozoa</taxon>
        <taxon>Arthropoda</taxon>
        <taxon>Hexapoda</taxon>
        <taxon>Insecta</taxon>
        <taxon>Pterygota</taxon>
        <taxon>Neoptera</taxon>
        <taxon>Endopterygota</taxon>
        <taxon>Lepidoptera</taxon>
        <taxon>Glossata</taxon>
        <taxon>Ditrysia</taxon>
        <taxon>Papilionoidea</taxon>
        <taxon>Pieridae</taxon>
        <taxon>Pierinae</taxon>
        <taxon>Pieris</taxon>
    </lineage>
</organism>
<gene>
    <name evidence="1" type="ORF">PIBRA_LOCUS13863</name>
</gene>
<proteinExistence type="predicted"/>
<dbReference type="AlphaFoldDB" id="A0A9P0TVF3"/>
<sequence length="88" mass="10065">MLVYAFKGLVLLFMLIRGIWHGNAWSLAEGVEKQENRNLQVVLLTEVSEQRGRLVILAVRIFLTAAMNLTSARKLYQKYVRGQLECKG</sequence>
<dbReference type="Proteomes" id="UP001152562">
    <property type="component" value="Unassembled WGS sequence"/>
</dbReference>
<evidence type="ECO:0000313" key="1">
    <source>
        <dbReference type="EMBL" id="CAH4038279.1"/>
    </source>
</evidence>
<evidence type="ECO:0000313" key="2">
    <source>
        <dbReference type="Proteomes" id="UP001152562"/>
    </source>
</evidence>
<accession>A0A9P0TVF3</accession>
<dbReference type="EMBL" id="CALOZG010000086">
    <property type="protein sequence ID" value="CAH4038279.1"/>
    <property type="molecule type" value="Genomic_DNA"/>
</dbReference>
<reference evidence="1" key="1">
    <citation type="submission" date="2022-05" db="EMBL/GenBank/DDBJ databases">
        <authorList>
            <person name="Okamura Y."/>
        </authorList>
    </citation>
    <scope>NUCLEOTIDE SEQUENCE</scope>
</reference>
<name>A0A9P0TVF3_PIEBR</name>
<comment type="caution">
    <text evidence="1">The sequence shown here is derived from an EMBL/GenBank/DDBJ whole genome shotgun (WGS) entry which is preliminary data.</text>
</comment>